<keyword evidence="2" id="KW-1185">Reference proteome</keyword>
<accession>A0ABU9HGP0</accession>
<evidence type="ECO:0000313" key="2">
    <source>
        <dbReference type="Proteomes" id="UP001366060"/>
    </source>
</evidence>
<name>A0ABU9HGP0_9GAMM</name>
<dbReference type="Proteomes" id="UP001366060">
    <property type="component" value="Unassembled WGS sequence"/>
</dbReference>
<dbReference type="EMBL" id="JBAKBA010000212">
    <property type="protein sequence ID" value="MEL0661068.1"/>
    <property type="molecule type" value="Genomic_DNA"/>
</dbReference>
<protein>
    <submittedName>
        <fullName evidence="1">Uncharacterized protein</fullName>
    </submittedName>
</protein>
<reference evidence="1 2" key="1">
    <citation type="submission" date="2024-02" db="EMBL/GenBank/DDBJ databases">
        <title>Bacteria isolated from the canopy kelp, Nereocystis luetkeana.</title>
        <authorList>
            <person name="Pfister C.A."/>
            <person name="Younker I.T."/>
            <person name="Light S.H."/>
        </authorList>
    </citation>
    <scope>NUCLEOTIDE SEQUENCE [LARGE SCALE GENOMIC DNA]</scope>
    <source>
        <strain evidence="1 2">TI.2.07</strain>
    </source>
</reference>
<evidence type="ECO:0000313" key="1">
    <source>
        <dbReference type="EMBL" id="MEL0661068.1"/>
    </source>
</evidence>
<sequence>LYDEFYDLESDNESFDSLEFGSDKLSNDNVDAEVPHADTFNTESLGVKFDEITDVFNKVSKIAQEAGQWSESTIKLF</sequence>
<organism evidence="1 2">
    <name type="scientific">Psychromonas arctica</name>
    <dbReference type="NCBI Taxonomy" id="168275"/>
    <lineage>
        <taxon>Bacteria</taxon>
        <taxon>Pseudomonadati</taxon>
        <taxon>Pseudomonadota</taxon>
        <taxon>Gammaproteobacteria</taxon>
        <taxon>Alteromonadales</taxon>
        <taxon>Psychromonadaceae</taxon>
        <taxon>Psychromonas</taxon>
    </lineage>
</organism>
<comment type="caution">
    <text evidence="1">The sequence shown here is derived from an EMBL/GenBank/DDBJ whole genome shotgun (WGS) entry which is preliminary data.</text>
</comment>
<dbReference type="RefSeq" id="WP_341629413.1">
    <property type="nucleotide sequence ID" value="NZ_JBAKBA010000212.1"/>
</dbReference>
<proteinExistence type="predicted"/>
<feature type="non-terminal residue" evidence="1">
    <location>
        <position position="77"/>
    </location>
</feature>
<gene>
    <name evidence="1" type="ORF">V6255_18320</name>
</gene>
<feature type="non-terminal residue" evidence="1">
    <location>
        <position position="1"/>
    </location>
</feature>